<feature type="region of interest" description="Disordered" evidence="1">
    <location>
        <begin position="1"/>
        <end position="28"/>
    </location>
</feature>
<dbReference type="Proteomes" id="UP000602510">
    <property type="component" value="Unassembled WGS sequence"/>
</dbReference>
<dbReference type="EMBL" id="JAACNO010003224">
    <property type="protein sequence ID" value="KAF4127710.1"/>
    <property type="molecule type" value="Genomic_DNA"/>
</dbReference>
<evidence type="ECO:0000313" key="3">
    <source>
        <dbReference type="EMBL" id="KAF4127710.1"/>
    </source>
</evidence>
<reference evidence="2" key="1">
    <citation type="submission" date="2020-04" db="EMBL/GenBank/DDBJ databases">
        <title>Hybrid Assembly of Korean Phytophthora infestans isolates.</title>
        <authorList>
            <person name="Prokchorchik M."/>
            <person name="Lee Y."/>
            <person name="Seo J."/>
            <person name="Cho J.-H."/>
            <person name="Park Y.-E."/>
            <person name="Jang D.-C."/>
            <person name="Im J.-S."/>
            <person name="Choi J.-G."/>
            <person name="Park H.-J."/>
            <person name="Lee G.-B."/>
            <person name="Lee Y.-G."/>
            <person name="Hong S.-Y."/>
            <person name="Cho K."/>
            <person name="Sohn K.H."/>
        </authorList>
    </citation>
    <scope>NUCLEOTIDE SEQUENCE</scope>
    <source>
        <strain evidence="2">KR_1_A1</strain>
        <strain evidence="3">KR_2_A2</strain>
    </source>
</reference>
<evidence type="ECO:0000313" key="2">
    <source>
        <dbReference type="EMBL" id="KAF4044297.1"/>
    </source>
</evidence>
<accession>A0A833SZS2</accession>
<organism evidence="2 4">
    <name type="scientific">Phytophthora infestans</name>
    <name type="common">Potato late blight agent</name>
    <name type="synonym">Botrytis infestans</name>
    <dbReference type="NCBI Taxonomy" id="4787"/>
    <lineage>
        <taxon>Eukaryota</taxon>
        <taxon>Sar</taxon>
        <taxon>Stramenopiles</taxon>
        <taxon>Oomycota</taxon>
        <taxon>Peronosporomycetes</taxon>
        <taxon>Peronosporales</taxon>
        <taxon>Peronosporaceae</taxon>
        <taxon>Phytophthora</taxon>
    </lineage>
</organism>
<keyword evidence="4" id="KW-1185">Reference proteome</keyword>
<dbReference type="EMBL" id="WSZM01000073">
    <property type="protein sequence ID" value="KAF4044297.1"/>
    <property type="molecule type" value="Genomic_DNA"/>
</dbReference>
<dbReference type="Proteomes" id="UP000704712">
    <property type="component" value="Unassembled WGS sequence"/>
</dbReference>
<protein>
    <submittedName>
        <fullName evidence="2">Uncharacterized protein</fullName>
    </submittedName>
</protein>
<name>A0A833SZS2_PHYIN</name>
<evidence type="ECO:0000256" key="1">
    <source>
        <dbReference type="SAM" id="MobiDB-lite"/>
    </source>
</evidence>
<dbReference type="AlphaFoldDB" id="A0A833SZS2"/>
<feature type="compositionally biased region" description="Polar residues" evidence="1">
    <location>
        <begin position="1"/>
        <end position="12"/>
    </location>
</feature>
<comment type="caution">
    <text evidence="2">The sequence shown here is derived from an EMBL/GenBank/DDBJ whole genome shotgun (WGS) entry which is preliminary data.</text>
</comment>
<feature type="region of interest" description="Disordered" evidence="1">
    <location>
        <begin position="171"/>
        <end position="195"/>
    </location>
</feature>
<gene>
    <name evidence="2" type="ORF">GN244_ATG03386</name>
    <name evidence="3" type="ORF">GN958_ATG23076</name>
</gene>
<evidence type="ECO:0000313" key="4">
    <source>
        <dbReference type="Proteomes" id="UP000602510"/>
    </source>
</evidence>
<sequence>MTATNNKSSNATCGHKREAEPMATNENPPKRFNYGKCQYKTGKCFNERTLKRNGEAHSLCEEHRVKQNLIQRRSDRKYQTVHAIRRRERSQRRAVLKKQVSMAVAQQLFYEHQQQKTMGTPLLQHHPLHMVSVDAPAMTGTMDLAPPIQVPTHGYGQSGMGSPLVLSVQHQSGHTEDNSYNKVSSGTKDESTPTGIDDIMTGSFLTIPMRGIHSIPALKDEEIGDISSLGDSFGYMPIVSCSDDKETWSDDDIEFLQTILLA</sequence>
<proteinExistence type="predicted"/>